<dbReference type="GO" id="GO:0005794">
    <property type="term" value="C:Golgi apparatus"/>
    <property type="evidence" value="ECO:0007669"/>
    <property type="project" value="InterPro"/>
</dbReference>
<evidence type="ECO:0000313" key="8">
    <source>
        <dbReference type="EMBL" id="KII61388.1"/>
    </source>
</evidence>
<keyword evidence="5 7" id="KW-0472">Membrane</keyword>
<sequence>MSDRYLTEANNVLEFINERINYFQSNGMQDYNQQIENEVADNFGRLNQILADIDICIRKEVPQQRQFLNMKKTQLVYDMNYLMSNFEALKKRRKSQLEGQVQKDELVKRRVADHMNVDMDDLYQQKIHTTNTNLDRIMDTGQNILSSLRSQRDFLSNAKYQLSRIGTTLGFSDKIMRKAESIGINDMRLFYLLCFLTIIFIIIVIKIVK</sequence>
<dbReference type="OMA" id="KQIDGNC"/>
<evidence type="ECO:0000256" key="4">
    <source>
        <dbReference type="ARBA" id="ARBA00022989"/>
    </source>
</evidence>
<keyword evidence="2 7" id="KW-0812">Transmembrane</keyword>
<dbReference type="Proteomes" id="UP000031668">
    <property type="component" value="Unassembled WGS sequence"/>
</dbReference>
<dbReference type="GO" id="GO:0015031">
    <property type="term" value="P:protein transport"/>
    <property type="evidence" value="ECO:0007669"/>
    <property type="project" value="UniProtKB-KW"/>
</dbReference>
<comment type="caution">
    <text evidence="8">The sequence shown here is derived from an EMBL/GenBank/DDBJ whole genome shotgun (WGS) entry which is preliminary data.</text>
</comment>
<organism evidence="8 9">
    <name type="scientific">Thelohanellus kitauei</name>
    <name type="common">Myxosporean</name>
    <dbReference type="NCBI Taxonomy" id="669202"/>
    <lineage>
        <taxon>Eukaryota</taxon>
        <taxon>Metazoa</taxon>
        <taxon>Cnidaria</taxon>
        <taxon>Myxozoa</taxon>
        <taxon>Myxosporea</taxon>
        <taxon>Bivalvulida</taxon>
        <taxon>Platysporina</taxon>
        <taxon>Myxobolidae</taxon>
        <taxon>Thelohanellus</taxon>
    </lineage>
</organism>
<dbReference type="Pfam" id="PF12352">
    <property type="entry name" value="V-SNARE_C"/>
    <property type="match status" value="1"/>
</dbReference>
<dbReference type="PIRSF" id="PIRSF028865">
    <property type="entry name" value="Membrin-2"/>
    <property type="match status" value="1"/>
</dbReference>
<keyword evidence="1" id="KW-0813">Transport</keyword>
<dbReference type="AlphaFoldDB" id="A0A0C2I815"/>
<reference evidence="8 9" key="1">
    <citation type="journal article" date="2014" name="Genome Biol. Evol.">
        <title>The genome of the myxosporean Thelohanellus kitauei shows adaptations to nutrient acquisition within its fish host.</title>
        <authorList>
            <person name="Yang Y."/>
            <person name="Xiong J."/>
            <person name="Zhou Z."/>
            <person name="Huo F."/>
            <person name="Miao W."/>
            <person name="Ran C."/>
            <person name="Liu Y."/>
            <person name="Zhang J."/>
            <person name="Feng J."/>
            <person name="Wang M."/>
            <person name="Wang M."/>
            <person name="Wang L."/>
            <person name="Yao B."/>
        </authorList>
    </citation>
    <scope>NUCLEOTIDE SEQUENCE [LARGE SCALE GENOMIC DNA]</scope>
    <source>
        <strain evidence="8">Wuqing</strain>
    </source>
</reference>
<dbReference type="GO" id="GO:0016192">
    <property type="term" value="P:vesicle-mediated transport"/>
    <property type="evidence" value="ECO:0007669"/>
    <property type="project" value="InterPro"/>
</dbReference>
<dbReference type="EMBL" id="JWZT01005339">
    <property type="protein sequence ID" value="KII61388.1"/>
    <property type="molecule type" value="Genomic_DNA"/>
</dbReference>
<dbReference type="OrthoDB" id="158360at2759"/>
<proteinExistence type="predicted"/>
<evidence type="ECO:0000256" key="5">
    <source>
        <dbReference type="ARBA" id="ARBA00023136"/>
    </source>
</evidence>
<evidence type="ECO:0000256" key="3">
    <source>
        <dbReference type="ARBA" id="ARBA00022927"/>
    </source>
</evidence>
<gene>
    <name evidence="8" type="ORF">RF11_12802</name>
</gene>
<evidence type="ECO:0000256" key="6">
    <source>
        <dbReference type="ARBA" id="ARBA00046280"/>
    </source>
</evidence>
<dbReference type="GO" id="GO:0005484">
    <property type="term" value="F:SNAP receptor activity"/>
    <property type="evidence" value="ECO:0007669"/>
    <property type="project" value="InterPro"/>
</dbReference>
<evidence type="ECO:0000256" key="1">
    <source>
        <dbReference type="ARBA" id="ARBA00022448"/>
    </source>
</evidence>
<name>A0A0C2I815_THEKT</name>
<protein>
    <submittedName>
        <fullName evidence="8">Golgi SNAP receptor complex member 2</fullName>
    </submittedName>
</protein>
<accession>A0A0C2I815</accession>
<dbReference type="Gene3D" id="1.20.5.110">
    <property type="match status" value="1"/>
</dbReference>
<evidence type="ECO:0000313" key="9">
    <source>
        <dbReference type="Proteomes" id="UP000031668"/>
    </source>
</evidence>
<dbReference type="SUPFAM" id="SSF58038">
    <property type="entry name" value="SNARE fusion complex"/>
    <property type="match status" value="1"/>
</dbReference>
<evidence type="ECO:0000256" key="2">
    <source>
        <dbReference type="ARBA" id="ARBA00022692"/>
    </source>
</evidence>
<keyword evidence="8" id="KW-0675">Receptor</keyword>
<keyword evidence="3" id="KW-0653">Protein transport</keyword>
<comment type="subcellular location">
    <subcellularLocation>
        <location evidence="6">Endomembrane system</location>
        <topology evidence="6">Single-pass type IV membrane protein</topology>
    </subcellularLocation>
</comment>
<evidence type="ECO:0000256" key="7">
    <source>
        <dbReference type="SAM" id="Phobius"/>
    </source>
</evidence>
<keyword evidence="4 7" id="KW-1133">Transmembrane helix</keyword>
<dbReference type="InterPro" id="IPR027027">
    <property type="entry name" value="GOSR2/Membrin/Bos1"/>
</dbReference>
<feature type="transmembrane region" description="Helical" evidence="7">
    <location>
        <begin position="189"/>
        <end position="208"/>
    </location>
</feature>
<keyword evidence="9" id="KW-1185">Reference proteome</keyword>